<evidence type="ECO:0000259" key="3">
    <source>
        <dbReference type="Pfam" id="PF04536"/>
    </source>
</evidence>
<feature type="signal peptide" evidence="2">
    <location>
        <begin position="1"/>
        <end position="20"/>
    </location>
</feature>
<evidence type="ECO:0000313" key="5">
    <source>
        <dbReference type="Proteomes" id="UP000806285"/>
    </source>
</evidence>
<feature type="transmembrane region" description="Helical" evidence="1">
    <location>
        <begin position="216"/>
        <end position="241"/>
    </location>
</feature>
<feature type="domain" description="TPM" evidence="3">
    <location>
        <begin position="33"/>
        <end position="156"/>
    </location>
</feature>
<keyword evidence="1" id="KW-1133">Transmembrane helix</keyword>
<evidence type="ECO:0000256" key="1">
    <source>
        <dbReference type="SAM" id="Phobius"/>
    </source>
</evidence>
<keyword evidence="1" id="KW-0472">Membrane</keyword>
<gene>
    <name evidence="4" type="ORF">IM787_05725</name>
</gene>
<dbReference type="Pfam" id="PF04536">
    <property type="entry name" value="TPM_phosphatase"/>
    <property type="match status" value="1"/>
</dbReference>
<feature type="transmembrane region" description="Helical" evidence="1">
    <location>
        <begin position="182"/>
        <end position="204"/>
    </location>
</feature>
<keyword evidence="5" id="KW-1185">Reference proteome</keyword>
<evidence type="ECO:0000256" key="2">
    <source>
        <dbReference type="SAM" id="SignalP"/>
    </source>
</evidence>
<organism evidence="4 5">
    <name type="scientific">Ramlibacter pallidus</name>
    <dbReference type="NCBI Taxonomy" id="2780087"/>
    <lineage>
        <taxon>Bacteria</taxon>
        <taxon>Pseudomonadati</taxon>
        <taxon>Pseudomonadota</taxon>
        <taxon>Betaproteobacteria</taxon>
        <taxon>Burkholderiales</taxon>
        <taxon>Comamonadaceae</taxon>
        <taxon>Ramlibacter</taxon>
    </lineage>
</organism>
<feature type="chain" id="PRO_5046029983" evidence="2">
    <location>
        <begin position="21"/>
        <end position="310"/>
    </location>
</feature>
<keyword evidence="2" id="KW-0732">Signal</keyword>
<dbReference type="RefSeq" id="WP_193675689.1">
    <property type="nucleotide sequence ID" value="NZ_JADDIV010000002.1"/>
</dbReference>
<evidence type="ECO:0000313" key="4">
    <source>
        <dbReference type="EMBL" id="MBE7367051.1"/>
    </source>
</evidence>
<proteinExistence type="predicted"/>
<dbReference type="Proteomes" id="UP000806285">
    <property type="component" value="Unassembled WGS sequence"/>
</dbReference>
<protein>
    <submittedName>
        <fullName evidence="4">TPM domain-containing protein</fullName>
    </submittedName>
</protein>
<dbReference type="EMBL" id="JADDIV010000002">
    <property type="protein sequence ID" value="MBE7367051.1"/>
    <property type="molecule type" value="Genomic_DNA"/>
</dbReference>
<reference evidence="4 5" key="1">
    <citation type="submission" date="2020-10" db="EMBL/GenBank/DDBJ databases">
        <title>Ramlibacter sp. HM2 16S ribosomal RNA gene Genome sequencing and assembly.</title>
        <authorList>
            <person name="Kang M."/>
        </authorList>
    </citation>
    <scope>NUCLEOTIDE SEQUENCE [LARGE SCALE GENOMIC DNA]</scope>
    <source>
        <strain evidence="4 5">HM2</strain>
    </source>
</reference>
<dbReference type="PANTHER" id="PTHR30373">
    <property type="entry name" value="UPF0603 PROTEIN YGCG"/>
    <property type="match status" value="1"/>
</dbReference>
<keyword evidence="1" id="KW-0812">Transmembrane</keyword>
<comment type="caution">
    <text evidence="4">The sequence shown here is derived from an EMBL/GenBank/DDBJ whole genome shotgun (WGS) entry which is preliminary data.</text>
</comment>
<dbReference type="Gene3D" id="3.10.310.50">
    <property type="match status" value="1"/>
</dbReference>
<dbReference type="InterPro" id="IPR007621">
    <property type="entry name" value="TPM_dom"/>
</dbReference>
<accession>A0ABR9S0M9</accession>
<dbReference type="PANTHER" id="PTHR30373:SF2">
    <property type="entry name" value="UPF0603 PROTEIN YGCG"/>
    <property type="match status" value="1"/>
</dbReference>
<sequence>MLQRVLFLAFALFAWCAAAAQGVLPVPELTARVIDQTGTLDPIQRKGLEDKLAAFEQKKGSQMAILLVPTTAPEDIASYANRVGNAWKIGRRDVGDGILLIVAKDDRKVRIEVAKTLEGAVPDLAASRIIDEAITPRFRQGDFAGGLNAAADQLIARVTGEALPAPAPARDARPQGGGGFEWFDLAILLFFAVPIAGAVLRGVLGRKLGSLATGGGIGFLALLFTSSLVVAVIAGIVALLFSLLSGGGPFGGGGLGGGAMRGRRSRGYGGPVIFPGGGWGGGGGGSWGGGGGFSSGGGGDFGGGGASGGW</sequence>
<name>A0ABR9S0M9_9BURK</name>